<accession>A0A7W9CCR3</accession>
<dbReference type="RefSeq" id="WP_184282993.1">
    <property type="nucleotide sequence ID" value="NZ_BAAAPG010000001.1"/>
</dbReference>
<reference evidence="2 3" key="1">
    <citation type="submission" date="2020-08" db="EMBL/GenBank/DDBJ databases">
        <title>Sequencing the genomes of 1000 actinobacteria strains.</title>
        <authorList>
            <person name="Klenk H.-P."/>
        </authorList>
    </citation>
    <scope>NUCLEOTIDE SEQUENCE [LARGE SCALE GENOMIC DNA]</scope>
    <source>
        <strain evidence="2 3">DSM 24823</strain>
    </source>
</reference>
<comment type="caution">
    <text evidence="2">The sequence shown here is derived from an EMBL/GenBank/DDBJ whole genome shotgun (WGS) entry which is preliminary data.</text>
</comment>
<sequence length="162" mass="16516">MSLDTSSAPDDVATLSEMAQDRGLRIAVVESLTAGGLAHAVGAGEKASEWFAGGIVAYMVDVKERLLGLTPGTDPCSPECAEQLATGGRELFDADICVSTTGVGGPDPEGPHPAGTVYLGWSVEGDQGHKLLEVDGSPEDVMAAAIAAATELLVSHGEKIRA</sequence>
<proteinExistence type="predicted"/>
<dbReference type="InterPro" id="IPR008136">
    <property type="entry name" value="CinA_C"/>
</dbReference>
<protein>
    <submittedName>
        <fullName evidence="2">PncC family amidohydrolase</fullName>
    </submittedName>
</protein>
<evidence type="ECO:0000259" key="1">
    <source>
        <dbReference type="Pfam" id="PF02464"/>
    </source>
</evidence>
<dbReference type="GO" id="GO:0016787">
    <property type="term" value="F:hydrolase activity"/>
    <property type="evidence" value="ECO:0007669"/>
    <property type="project" value="UniProtKB-KW"/>
</dbReference>
<dbReference type="Gene3D" id="3.90.950.20">
    <property type="entry name" value="CinA-like"/>
    <property type="match status" value="1"/>
</dbReference>
<dbReference type="SUPFAM" id="SSF142433">
    <property type="entry name" value="CinA-like"/>
    <property type="match status" value="1"/>
</dbReference>
<evidence type="ECO:0000313" key="3">
    <source>
        <dbReference type="Proteomes" id="UP000517712"/>
    </source>
</evidence>
<dbReference type="InterPro" id="IPR036653">
    <property type="entry name" value="CinA-like_C"/>
</dbReference>
<feature type="domain" description="CinA C-terminal" evidence="1">
    <location>
        <begin position="14"/>
        <end position="154"/>
    </location>
</feature>
<dbReference type="NCBIfam" id="TIGR00199">
    <property type="entry name" value="PncC_domain"/>
    <property type="match status" value="1"/>
</dbReference>
<name>A0A7W9CCR3_9MICO</name>
<keyword evidence="3" id="KW-1185">Reference proteome</keyword>
<keyword evidence="2" id="KW-0378">Hydrolase</keyword>
<gene>
    <name evidence="2" type="ORF">HD600_001709</name>
</gene>
<evidence type="ECO:0000313" key="2">
    <source>
        <dbReference type="EMBL" id="MBB5743212.1"/>
    </source>
</evidence>
<organism evidence="2 3">
    <name type="scientific">Microbacterium ginsengiterrae</name>
    <dbReference type="NCBI Taxonomy" id="546115"/>
    <lineage>
        <taxon>Bacteria</taxon>
        <taxon>Bacillati</taxon>
        <taxon>Actinomycetota</taxon>
        <taxon>Actinomycetes</taxon>
        <taxon>Micrococcales</taxon>
        <taxon>Microbacteriaceae</taxon>
        <taxon>Microbacterium</taxon>
    </lineage>
</organism>
<dbReference type="Pfam" id="PF02464">
    <property type="entry name" value="CinA"/>
    <property type="match status" value="1"/>
</dbReference>
<dbReference type="Proteomes" id="UP000517712">
    <property type="component" value="Unassembled WGS sequence"/>
</dbReference>
<dbReference type="EMBL" id="JACHMU010000001">
    <property type="protein sequence ID" value="MBB5743212.1"/>
    <property type="molecule type" value="Genomic_DNA"/>
</dbReference>
<dbReference type="AlphaFoldDB" id="A0A7W9CCR3"/>